<feature type="modified residue" description="N6-(pyridoxal phosphate)lysine" evidence="9">
    <location>
        <position position="212"/>
    </location>
</feature>
<evidence type="ECO:0000256" key="3">
    <source>
        <dbReference type="ARBA" id="ARBA00022679"/>
    </source>
</evidence>
<dbReference type="PIRSF" id="PIRSF001434">
    <property type="entry name" value="CGS"/>
    <property type="match status" value="1"/>
</dbReference>
<dbReference type="GO" id="GO:0071269">
    <property type="term" value="P:L-homocysteine biosynthetic process"/>
    <property type="evidence" value="ECO:0007669"/>
    <property type="project" value="TreeGrafter"/>
</dbReference>
<dbReference type="Gene3D" id="3.40.640.10">
    <property type="entry name" value="Type I PLP-dependent aspartate aminotransferase-like (Major domain)"/>
    <property type="match status" value="1"/>
</dbReference>
<keyword evidence="12" id="KW-1185">Reference proteome</keyword>
<evidence type="ECO:0000256" key="6">
    <source>
        <dbReference type="ARBA" id="ARBA00047199"/>
    </source>
</evidence>
<gene>
    <name evidence="11" type="ORF">KCX82_16425</name>
</gene>
<dbReference type="GO" id="GO:0006535">
    <property type="term" value="P:cysteine biosynthetic process from serine"/>
    <property type="evidence" value="ECO:0007669"/>
    <property type="project" value="TreeGrafter"/>
</dbReference>
<dbReference type="InterPro" id="IPR015422">
    <property type="entry name" value="PyrdxlP-dep_Trfase_small"/>
</dbReference>
<evidence type="ECO:0000256" key="10">
    <source>
        <dbReference type="RuleBase" id="RU362118"/>
    </source>
</evidence>
<evidence type="ECO:0000256" key="1">
    <source>
        <dbReference type="ARBA" id="ARBA00001933"/>
    </source>
</evidence>
<dbReference type="Proteomes" id="UP000675664">
    <property type="component" value="Unassembled WGS sequence"/>
</dbReference>
<dbReference type="AlphaFoldDB" id="A0A8J7W245"/>
<reference evidence="11" key="1">
    <citation type="submission" date="2021-04" db="EMBL/GenBank/DDBJ databases">
        <title>Sinoanaerobacter chloroacetimidivorans sp. nov., an obligate anaerobic bacterium isolated from anaerobic sludge.</title>
        <authorList>
            <person name="Bao Y."/>
        </authorList>
    </citation>
    <scope>NUCLEOTIDE SEQUENCE</scope>
    <source>
        <strain evidence="11">BAD-6</strain>
    </source>
</reference>
<dbReference type="GO" id="GO:0019346">
    <property type="term" value="P:transsulfuration"/>
    <property type="evidence" value="ECO:0007669"/>
    <property type="project" value="InterPro"/>
</dbReference>
<evidence type="ECO:0000313" key="11">
    <source>
        <dbReference type="EMBL" id="MBR0599474.1"/>
    </source>
</evidence>
<dbReference type="InterPro" id="IPR000277">
    <property type="entry name" value="Cys/Met-Metab_PyrdxlP-dep_enz"/>
</dbReference>
<dbReference type="RefSeq" id="WP_227019605.1">
    <property type="nucleotide sequence ID" value="NZ_JAGSND010000013.1"/>
</dbReference>
<dbReference type="GO" id="GO:0005737">
    <property type="term" value="C:cytoplasm"/>
    <property type="evidence" value="ECO:0007669"/>
    <property type="project" value="TreeGrafter"/>
</dbReference>
<dbReference type="FunFam" id="3.40.640.10:FF:000046">
    <property type="entry name" value="Cystathionine gamma-lyase"/>
    <property type="match status" value="1"/>
</dbReference>
<evidence type="ECO:0000256" key="7">
    <source>
        <dbReference type="ARBA" id="ARBA00048780"/>
    </source>
</evidence>
<proteinExistence type="inferred from homology"/>
<dbReference type="GO" id="GO:0004124">
    <property type="term" value="F:cysteine synthase activity"/>
    <property type="evidence" value="ECO:0007669"/>
    <property type="project" value="TreeGrafter"/>
</dbReference>
<dbReference type="Pfam" id="PF01053">
    <property type="entry name" value="Cys_Met_Meta_PP"/>
    <property type="match status" value="1"/>
</dbReference>
<dbReference type="PANTHER" id="PTHR43797">
    <property type="entry name" value="HOMOCYSTEINE/CYSTEINE SYNTHASE"/>
    <property type="match status" value="1"/>
</dbReference>
<dbReference type="InterPro" id="IPR006235">
    <property type="entry name" value="OAc-hSer/O-AcSer_sulfhydrylase"/>
</dbReference>
<keyword evidence="4 9" id="KW-0663">Pyridoxal phosphate</keyword>
<comment type="similarity">
    <text evidence="2 10">Belongs to the trans-sulfuration enzymes family.</text>
</comment>
<comment type="catalytic activity">
    <reaction evidence="7">
        <text>L-homocysteine + H2O = 2-oxobutanoate + hydrogen sulfide + NH4(+) + H(+)</text>
        <dbReference type="Rhea" id="RHEA:14501"/>
        <dbReference type="ChEBI" id="CHEBI:15377"/>
        <dbReference type="ChEBI" id="CHEBI:15378"/>
        <dbReference type="ChEBI" id="CHEBI:16763"/>
        <dbReference type="ChEBI" id="CHEBI:28938"/>
        <dbReference type="ChEBI" id="CHEBI:29919"/>
        <dbReference type="ChEBI" id="CHEBI:58199"/>
        <dbReference type="EC" id="4.4.1.2"/>
    </reaction>
    <physiologicalReaction direction="left-to-right" evidence="7">
        <dbReference type="Rhea" id="RHEA:14502"/>
    </physiologicalReaction>
</comment>
<comment type="catalytic activity">
    <reaction evidence="8">
        <text>L-methionine + H2O = methanethiol + 2-oxobutanoate + NH4(+)</text>
        <dbReference type="Rhea" id="RHEA:23800"/>
        <dbReference type="ChEBI" id="CHEBI:15377"/>
        <dbReference type="ChEBI" id="CHEBI:16007"/>
        <dbReference type="ChEBI" id="CHEBI:16763"/>
        <dbReference type="ChEBI" id="CHEBI:28938"/>
        <dbReference type="ChEBI" id="CHEBI:57844"/>
        <dbReference type="EC" id="4.4.1.11"/>
    </reaction>
    <physiologicalReaction direction="left-to-right" evidence="8">
        <dbReference type="Rhea" id="RHEA:23801"/>
    </physiologicalReaction>
</comment>
<dbReference type="GO" id="GO:0030170">
    <property type="term" value="F:pyridoxal phosphate binding"/>
    <property type="evidence" value="ECO:0007669"/>
    <property type="project" value="InterPro"/>
</dbReference>
<dbReference type="CDD" id="cd00614">
    <property type="entry name" value="CGS_like"/>
    <property type="match status" value="1"/>
</dbReference>
<dbReference type="Gene3D" id="3.90.1150.10">
    <property type="entry name" value="Aspartate Aminotransferase, domain 1"/>
    <property type="match status" value="1"/>
</dbReference>
<comment type="caution">
    <text evidence="11">The sequence shown here is derived from an EMBL/GenBank/DDBJ whole genome shotgun (WGS) entry which is preliminary data.</text>
</comment>
<dbReference type="InterPro" id="IPR015421">
    <property type="entry name" value="PyrdxlP-dep_Trfase_major"/>
</dbReference>
<organism evidence="11 12">
    <name type="scientific">Sinanaerobacter chloroacetimidivorans</name>
    <dbReference type="NCBI Taxonomy" id="2818044"/>
    <lineage>
        <taxon>Bacteria</taxon>
        <taxon>Bacillati</taxon>
        <taxon>Bacillota</taxon>
        <taxon>Clostridia</taxon>
        <taxon>Peptostreptococcales</taxon>
        <taxon>Anaerovoracaceae</taxon>
        <taxon>Sinanaerobacter</taxon>
    </lineage>
</organism>
<reference evidence="11" key="2">
    <citation type="submission" date="2021-04" db="EMBL/GenBank/DDBJ databases">
        <authorList>
            <person name="Liu J."/>
        </authorList>
    </citation>
    <scope>NUCLEOTIDE SEQUENCE</scope>
    <source>
        <strain evidence="11">BAD-6</strain>
    </source>
</reference>
<sequence>MTDSNKKLGFDTRKIHAGYRSEEHNYAVAVPIYQTASYDLGSVERARKVFSLEEIGSIYTRIGSPTTAVLEQRVADLDGATAAIALASGMAAVSYTLLQLTEGGGRILSLPNIYGGTVDSFLRVYPSLGIGIDYPEDIHDPKSYEKAIREDTKAIFIESISNPNAELVDIKAIAEVAHKHNLPLVVDNTFATPYLFNPFEHGADIVVYSATKALNGHGNTIAGLILENGQFDWGNGKFPQFEKKEHVLRTREQVYRSFLEAAPGAVFTTRIRLTYLNYLGAALSSFDAFLVLQGIETLSERVSKQVSTAKKLIQYLEGKDEVLWVKHPEAKNSTYKELASAYFPKGTGAIFTFGLTGTKEERDAFLDSLELFSYHANVGDARSIIINSPETTHGELNKEQQAMADIPPETVRISVGLEDPEDLINDLERSFQKVYHP</sequence>
<dbReference type="GO" id="GO:0003961">
    <property type="term" value="F:O-acetylhomoserine aminocarboxypropyltransferase activity"/>
    <property type="evidence" value="ECO:0007669"/>
    <property type="project" value="TreeGrafter"/>
</dbReference>
<name>A0A8J7W245_9FIRM</name>
<dbReference type="EC" id="4.4.1.2" evidence="5"/>
<dbReference type="SUPFAM" id="SSF53383">
    <property type="entry name" value="PLP-dependent transferases"/>
    <property type="match status" value="1"/>
</dbReference>
<evidence type="ECO:0000256" key="5">
    <source>
        <dbReference type="ARBA" id="ARBA00047175"/>
    </source>
</evidence>
<accession>A0A8J7W245</accession>
<evidence type="ECO:0000256" key="4">
    <source>
        <dbReference type="ARBA" id="ARBA00022898"/>
    </source>
</evidence>
<protein>
    <recommendedName>
        <fullName evidence="5">homocysteine desulfhydrase</fullName>
        <ecNumber evidence="5">4.4.1.2</ecNumber>
    </recommendedName>
    <alternativeName>
        <fullName evidence="6">Homocysteine desulfhydrase</fullName>
    </alternativeName>
</protein>
<evidence type="ECO:0000256" key="2">
    <source>
        <dbReference type="ARBA" id="ARBA00009077"/>
    </source>
</evidence>
<evidence type="ECO:0000256" key="9">
    <source>
        <dbReference type="PIRSR" id="PIRSR001434-2"/>
    </source>
</evidence>
<dbReference type="GO" id="GO:0018826">
    <property type="term" value="F:methionine gamma-lyase activity"/>
    <property type="evidence" value="ECO:0007669"/>
    <property type="project" value="UniProtKB-EC"/>
</dbReference>
<dbReference type="GO" id="GO:0047982">
    <property type="term" value="F:homocysteine desulfhydrase activity"/>
    <property type="evidence" value="ECO:0007669"/>
    <property type="project" value="UniProtKB-EC"/>
</dbReference>
<evidence type="ECO:0000256" key="8">
    <source>
        <dbReference type="ARBA" id="ARBA00052699"/>
    </source>
</evidence>
<keyword evidence="3" id="KW-0808">Transferase</keyword>
<evidence type="ECO:0000313" key="12">
    <source>
        <dbReference type="Proteomes" id="UP000675664"/>
    </source>
</evidence>
<dbReference type="PANTHER" id="PTHR43797:SF2">
    <property type="entry name" value="HOMOCYSTEINE_CYSTEINE SYNTHASE"/>
    <property type="match status" value="1"/>
</dbReference>
<comment type="cofactor">
    <cofactor evidence="1 10">
        <name>pyridoxal 5'-phosphate</name>
        <dbReference type="ChEBI" id="CHEBI:597326"/>
    </cofactor>
</comment>
<dbReference type="InterPro" id="IPR015424">
    <property type="entry name" value="PyrdxlP-dep_Trfase"/>
</dbReference>
<dbReference type="EMBL" id="JAGSND010000013">
    <property type="protein sequence ID" value="MBR0599474.1"/>
    <property type="molecule type" value="Genomic_DNA"/>
</dbReference>